<name>Q757U2_EREGS</name>
<dbReference type="CDD" id="cd11403">
    <property type="entry name" value="bHLH_scINO4_like"/>
    <property type="match status" value="1"/>
</dbReference>
<reference evidence="2 3" key="1">
    <citation type="journal article" date="2004" name="Science">
        <title>The Ashbya gossypii genome as a tool for mapping the ancient Saccharomyces cerevisiae genome.</title>
        <authorList>
            <person name="Dietrich F.S."/>
            <person name="Voegeli S."/>
            <person name="Brachat S."/>
            <person name="Lerch A."/>
            <person name="Gates K."/>
            <person name="Steiner S."/>
            <person name="Mohr C."/>
            <person name="Pohlmann R."/>
            <person name="Luedi P."/>
            <person name="Choi S."/>
            <person name="Wing R.A."/>
            <person name="Flavier A."/>
            <person name="Gaffney T.D."/>
            <person name="Philippsen P."/>
        </authorList>
    </citation>
    <scope>NUCLEOTIDE SEQUENCE [LARGE SCALE GENOMIC DNA]</scope>
    <source>
        <strain evidence="3">ATCC 10895 / CBS 109.51 / FGSC 9923 / NRRL Y-1056</strain>
    </source>
</reference>
<dbReference type="EMBL" id="AE016818">
    <property type="protein sequence ID" value="AAS52605.1"/>
    <property type="molecule type" value="Genomic_DNA"/>
</dbReference>
<dbReference type="KEGG" id="ago:AGOS_AEL080C"/>
<keyword evidence="3" id="KW-1185">Reference proteome</keyword>
<gene>
    <name evidence="2" type="ORF">AGOS_AEL080C</name>
</gene>
<feature type="domain" description="BHLH" evidence="1">
    <location>
        <begin position="42"/>
        <end position="94"/>
    </location>
</feature>
<dbReference type="InterPro" id="IPR057072">
    <property type="entry name" value="bHLH_INO4"/>
</dbReference>
<sequence length="128" mass="15106">MATGKVTKKRVAPAILDNGIAAPSLVFQARPNVSREKLTGTQKRENHVTSEQRRREILREYYDELVRLVPDLQESENRSEWQIYMKTRNYLCWLYKRNAQLRRQLKLTNVKYPEYLVWKCPNALNGPG</sequence>
<protein>
    <submittedName>
        <fullName evidence="2">AEL080Cp</fullName>
    </submittedName>
</protein>
<accession>Q757U2</accession>
<dbReference type="Proteomes" id="UP000000591">
    <property type="component" value="Chromosome V"/>
</dbReference>
<dbReference type="SUPFAM" id="SSF47459">
    <property type="entry name" value="HLH, helix-loop-helix DNA-binding domain"/>
    <property type="match status" value="1"/>
</dbReference>
<proteinExistence type="predicted"/>
<evidence type="ECO:0000313" key="3">
    <source>
        <dbReference type="Proteomes" id="UP000000591"/>
    </source>
</evidence>
<dbReference type="InterPro" id="IPR011598">
    <property type="entry name" value="bHLH_dom"/>
</dbReference>
<dbReference type="RefSeq" id="NP_984781.1">
    <property type="nucleotide sequence ID" value="NM_210135.1"/>
</dbReference>
<dbReference type="eggNOG" id="ENOG502S9S7">
    <property type="taxonomic scope" value="Eukaryota"/>
</dbReference>
<evidence type="ECO:0000313" key="2">
    <source>
        <dbReference type="EMBL" id="AAS52605.1"/>
    </source>
</evidence>
<dbReference type="PROSITE" id="PS50888">
    <property type="entry name" value="BHLH"/>
    <property type="match status" value="1"/>
</dbReference>
<dbReference type="GeneID" id="4620972"/>
<dbReference type="OMA" id="KRENHVT"/>
<evidence type="ECO:0000259" key="1">
    <source>
        <dbReference type="PROSITE" id="PS50888"/>
    </source>
</evidence>
<dbReference type="OrthoDB" id="5778525at2759"/>
<dbReference type="InterPro" id="IPR036638">
    <property type="entry name" value="HLH_DNA-bd_sf"/>
</dbReference>
<dbReference type="STRING" id="284811.Q757U2"/>
<dbReference type="Pfam" id="PF23181">
    <property type="entry name" value="bHLH_INO4"/>
    <property type="match status" value="1"/>
</dbReference>
<dbReference type="Gene3D" id="4.10.280.10">
    <property type="entry name" value="Helix-loop-helix DNA-binding domain"/>
    <property type="match status" value="1"/>
</dbReference>
<dbReference type="InParanoid" id="Q757U2"/>
<reference evidence="3" key="2">
    <citation type="journal article" date="2013" name="G3 (Bethesda)">
        <title>Genomes of Ashbya fungi isolated from insects reveal four mating-type loci, numerous translocations, lack of transposons, and distinct gene duplications.</title>
        <authorList>
            <person name="Dietrich F.S."/>
            <person name="Voegeli S."/>
            <person name="Kuo S."/>
            <person name="Philippsen P."/>
        </authorList>
    </citation>
    <scope>GENOME REANNOTATION</scope>
    <source>
        <strain evidence="3">ATCC 10895 / CBS 109.51 / FGSC 9923 / NRRL Y-1056</strain>
    </source>
</reference>
<dbReference type="GO" id="GO:0046983">
    <property type="term" value="F:protein dimerization activity"/>
    <property type="evidence" value="ECO:0007669"/>
    <property type="project" value="InterPro"/>
</dbReference>
<dbReference type="AlphaFoldDB" id="Q757U2"/>
<dbReference type="HOGENOM" id="CLU_2026724_0_0_1"/>
<dbReference type="SMART" id="SM00353">
    <property type="entry name" value="HLH"/>
    <property type="match status" value="1"/>
</dbReference>
<organism evidence="2 3">
    <name type="scientific">Eremothecium gossypii (strain ATCC 10895 / CBS 109.51 / FGSC 9923 / NRRL Y-1056)</name>
    <name type="common">Yeast</name>
    <name type="synonym">Ashbya gossypii</name>
    <dbReference type="NCBI Taxonomy" id="284811"/>
    <lineage>
        <taxon>Eukaryota</taxon>
        <taxon>Fungi</taxon>
        <taxon>Dikarya</taxon>
        <taxon>Ascomycota</taxon>
        <taxon>Saccharomycotina</taxon>
        <taxon>Saccharomycetes</taxon>
        <taxon>Saccharomycetales</taxon>
        <taxon>Saccharomycetaceae</taxon>
        <taxon>Eremothecium</taxon>
    </lineage>
</organism>